<organism evidence="1 2">
    <name type="scientific">Arthrobacter ginsengisoli</name>
    <dbReference type="NCBI Taxonomy" id="1356565"/>
    <lineage>
        <taxon>Bacteria</taxon>
        <taxon>Bacillati</taxon>
        <taxon>Actinomycetota</taxon>
        <taxon>Actinomycetes</taxon>
        <taxon>Micrococcales</taxon>
        <taxon>Micrococcaceae</taxon>
        <taxon>Arthrobacter</taxon>
    </lineage>
</organism>
<protein>
    <submittedName>
        <fullName evidence="1">Uncharacterized protein</fullName>
    </submittedName>
</protein>
<proteinExistence type="predicted"/>
<accession>A0ABU1U7C2</accession>
<evidence type="ECO:0000313" key="2">
    <source>
        <dbReference type="Proteomes" id="UP001252243"/>
    </source>
</evidence>
<dbReference type="Proteomes" id="UP001252243">
    <property type="component" value="Unassembled WGS sequence"/>
</dbReference>
<comment type="caution">
    <text evidence="1">The sequence shown here is derived from an EMBL/GenBank/DDBJ whole genome shotgun (WGS) entry which is preliminary data.</text>
</comment>
<keyword evidence="2" id="KW-1185">Reference proteome</keyword>
<name>A0ABU1U7C2_9MICC</name>
<dbReference type="EMBL" id="JAVDVQ010000001">
    <property type="protein sequence ID" value="MDR7081088.1"/>
    <property type="molecule type" value="Genomic_DNA"/>
</dbReference>
<evidence type="ECO:0000313" key="1">
    <source>
        <dbReference type="EMBL" id="MDR7081088.1"/>
    </source>
</evidence>
<reference evidence="1 2" key="1">
    <citation type="submission" date="2023-07" db="EMBL/GenBank/DDBJ databases">
        <title>Sorghum-associated microbial communities from plants grown in Nebraska, USA.</title>
        <authorList>
            <person name="Schachtman D."/>
        </authorList>
    </citation>
    <scope>NUCLEOTIDE SEQUENCE [LARGE SCALE GENOMIC DNA]</scope>
    <source>
        <strain evidence="1 2">BE167</strain>
    </source>
</reference>
<sequence length="82" mass="8425">MGLSSHTQKNDRVIAPRIPETDLCFGAGLFLSSGDSTAEARPVGTIFSYQLATAVVDACTGRAVTGTKNSSRIAAMHLGGVA</sequence>
<gene>
    <name evidence="1" type="ORF">J2X01_000357</name>
</gene>